<feature type="domain" description="HTH gntR-type" evidence="4">
    <location>
        <begin position="11"/>
        <end position="79"/>
    </location>
</feature>
<dbReference type="HOGENOM" id="CLU_017584_10_2_9"/>
<dbReference type="Proteomes" id="UP000000378">
    <property type="component" value="Chromosome"/>
</dbReference>
<organism evidence="5 6">
    <name type="scientific">Syntrophothermus lipocalidus (strain DSM 12680 / TGB-C1)</name>
    <dbReference type="NCBI Taxonomy" id="643648"/>
    <lineage>
        <taxon>Bacteria</taxon>
        <taxon>Bacillati</taxon>
        <taxon>Bacillota</taxon>
        <taxon>Clostridia</taxon>
        <taxon>Eubacteriales</taxon>
        <taxon>Syntrophomonadaceae</taxon>
        <taxon>Syntrophothermus</taxon>
    </lineage>
</organism>
<dbReference type="GO" id="GO:0003677">
    <property type="term" value="F:DNA binding"/>
    <property type="evidence" value="ECO:0007669"/>
    <property type="project" value="UniProtKB-KW"/>
</dbReference>
<sequence length="133" mass="15233">MWFRIDTRSSVPIYQQIKEQVKRGIDGGLLEPGARLPSVRELASRLLINPNTVAKAYQELEWEGVIATSRGRGTYVSSSARMASREERMEMLKRMMERLLEESHHLQLGREEMEACFHEVLEKWEGGKNGAGD</sequence>
<evidence type="ECO:0000256" key="1">
    <source>
        <dbReference type="ARBA" id="ARBA00023015"/>
    </source>
</evidence>
<dbReference type="CDD" id="cd07377">
    <property type="entry name" value="WHTH_GntR"/>
    <property type="match status" value="1"/>
</dbReference>
<reference evidence="5 6" key="2">
    <citation type="journal article" date="2010" name="Stand. Genomic Sci.">
        <title>Complete genome sequence of Syntrophothermus lipocalidus type strain (TGB-C1).</title>
        <authorList>
            <person name="Djao O.D."/>
            <person name="Zhang X."/>
            <person name="Lucas S."/>
            <person name="Lapidus A."/>
            <person name="Del Rio T.G."/>
            <person name="Nolan M."/>
            <person name="Tice H."/>
            <person name="Cheng J.F."/>
            <person name="Han C."/>
            <person name="Tapia R."/>
            <person name="Goodwin L."/>
            <person name="Pitluck S."/>
            <person name="Liolios K."/>
            <person name="Ivanova N."/>
            <person name="Mavromatis K."/>
            <person name="Mikhailova N."/>
            <person name="Ovchinnikova G."/>
            <person name="Pati A."/>
            <person name="Brambilla E."/>
            <person name="Chen A."/>
            <person name="Palaniappan K."/>
            <person name="Land M."/>
            <person name="Hauser L."/>
            <person name="Chang Y.J."/>
            <person name="Jeffries C.D."/>
            <person name="Rohde M."/>
            <person name="Sikorski J."/>
            <person name="Spring S."/>
            <person name="Goker M."/>
            <person name="Detter J.C."/>
            <person name="Woyke T."/>
            <person name="Bristow J."/>
            <person name="Eisen J.A."/>
            <person name="Markowitz V."/>
            <person name="Hugenholtz P."/>
            <person name="Kyrpides N.C."/>
            <person name="Klenk H.P."/>
        </authorList>
    </citation>
    <scope>NUCLEOTIDE SEQUENCE [LARGE SCALE GENOMIC DNA]</scope>
    <source>
        <strain evidence="6">DSM 12680 / TGB-C1</strain>
    </source>
</reference>
<evidence type="ECO:0000256" key="2">
    <source>
        <dbReference type="ARBA" id="ARBA00023125"/>
    </source>
</evidence>
<dbReference type="AlphaFoldDB" id="D7CMY1"/>
<dbReference type="InterPro" id="IPR036388">
    <property type="entry name" value="WH-like_DNA-bd_sf"/>
</dbReference>
<dbReference type="InterPro" id="IPR036390">
    <property type="entry name" value="WH_DNA-bd_sf"/>
</dbReference>
<dbReference type="GO" id="GO:0003700">
    <property type="term" value="F:DNA-binding transcription factor activity"/>
    <property type="evidence" value="ECO:0007669"/>
    <property type="project" value="InterPro"/>
</dbReference>
<dbReference type="SMART" id="SM00345">
    <property type="entry name" value="HTH_GNTR"/>
    <property type="match status" value="1"/>
</dbReference>
<evidence type="ECO:0000313" key="5">
    <source>
        <dbReference type="EMBL" id="ADI02066.1"/>
    </source>
</evidence>
<dbReference type="KEGG" id="slp:Slip_1298"/>
<evidence type="ECO:0000256" key="3">
    <source>
        <dbReference type="ARBA" id="ARBA00023163"/>
    </source>
</evidence>
<keyword evidence="3" id="KW-0804">Transcription</keyword>
<gene>
    <name evidence="5" type="ordered locus">Slip_1298</name>
</gene>
<evidence type="ECO:0000259" key="4">
    <source>
        <dbReference type="PROSITE" id="PS50949"/>
    </source>
</evidence>
<keyword evidence="2" id="KW-0238">DNA-binding</keyword>
<keyword evidence="1" id="KW-0805">Transcription regulation</keyword>
<keyword evidence="6" id="KW-1185">Reference proteome</keyword>
<dbReference type="PROSITE" id="PS50949">
    <property type="entry name" value="HTH_GNTR"/>
    <property type="match status" value="1"/>
</dbReference>
<dbReference type="eggNOG" id="COG1725">
    <property type="taxonomic scope" value="Bacteria"/>
</dbReference>
<dbReference type="PANTHER" id="PTHR38445:SF9">
    <property type="entry name" value="HTH-TYPE TRANSCRIPTIONAL REPRESSOR YTRA"/>
    <property type="match status" value="1"/>
</dbReference>
<reference evidence="6" key="1">
    <citation type="journal article" date="2010" name="Stand. Genomic Sci.">
        <title>Complete genome sequence of Syntrophothermus lipocalidus type strain (TGB-C1T).</title>
        <authorList>
            <consortium name="US DOE Joint Genome Institute (JGI-PGF)"/>
            <person name="Djao O."/>
            <person name="Zhang X."/>
            <person name="Lucas S."/>
            <person name="Lapidus A."/>
            <person name="Glavina Del Rio T."/>
            <person name="Nolan M."/>
            <person name="Tice H."/>
            <person name="Cheng J."/>
            <person name="Han C."/>
            <person name="Tapia R."/>
            <person name="Goodwin L."/>
            <person name="Pitluck S."/>
            <person name="Liolios K."/>
            <person name="Ivanova N."/>
            <person name="Mavromatis K."/>
            <person name="Mikhailova N."/>
            <person name="Ovchinnikova G."/>
            <person name="Pati A."/>
            <person name="Brambilla E."/>
            <person name="Chen A."/>
            <person name="Palaniappan K."/>
            <person name="Land M."/>
            <person name="Hauser L."/>
            <person name="Chang Y."/>
            <person name="Jeffries C."/>
            <person name="Rohde M."/>
            <person name="Sikorski J."/>
            <person name="Spring S."/>
            <person name="Goker M."/>
            <person name="Detter J."/>
            <person name="Woyke T."/>
            <person name="Bristow J."/>
            <person name="Eisen J."/>
            <person name="Markowitz V."/>
            <person name="Hugenholtz P."/>
            <person name="Kyrpides N."/>
            <person name="Klenk H."/>
        </authorList>
    </citation>
    <scope>NUCLEOTIDE SEQUENCE [LARGE SCALE GENOMIC DNA]</scope>
    <source>
        <strain evidence="6">DSM 12680 / TGB-C1</strain>
    </source>
</reference>
<dbReference type="Gene3D" id="1.10.10.10">
    <property type="entry name" value="Winged helix-like DNA-binding domain superfamily/Winged helix DNA-binding domain"/>
    <property type="match status" value="1"/>
</dbReference>
<dbReference type="EMBL" id="CP002048">
    <property type="protein sequence ID" value="ADI02066.1"/>
    <property type="molecule type" value="Genomic_DNA"/>
</dbReference>
<protein>
    <submittedName>
        <fullName evidence="5">Transcriptional regulator, GntR family</fullName>
    </submittedName>
</protein>
<dbReference type="SUPFAM" id="SSF46785">
    <property type="entry name" value="Winged helix' DNA-binding domain"/>
    <property type="match status" value="1"/>
</dbReference>
<dbReference type="OrthoDB" id="9801546at2"/>
<evidence type="ECO:0000313" key="6">
    <source>
        <dbReference type="Proteomes" id="UP000000378"/>
    </source>
</evidence>
<accession>D7CMY1</accession>
<dbReference type="PANTHER" id="PTHR38445">
    <property type="entry name" value="HTH-TYPE TRANSCRIPTIONAL REPRESSOR YTRA"/>
    <property type="match status" value="1"/>
</dbReference>
<proteinExistence type="predicted"/>
<dbReference type="Pfam" id="PF00392">
    <property type="entry name" value="GntR"/>
    <property type="match status" value="1"/>
</dbReference>
<name>D7CMY1_SYNLT</name>
<dbReference type="InterPro" id="IPR000524">
    <property type="entry name" value="Tscrpt_reg_HTH_GntR"/>
</dbReference>
<dbReference type="STRING" id="643648.Slip_1298"/>
<dbReference type="RefSeq" id="WP_013175468.1">
    <property type="nucleotide sequence ID" value="NC_014220.1"/>
</dbReference>